<comment type="caution">
    <text evidence="1">The sequence shown here is derived from an EMBL/GenBank/DDBJ whole genome shotgun (WGS) entry which is preliminary data.</text>
</comment>
<protein>
    <submittedName>
        <fullName evidence="1">Uncharacterized protein</fullName>
    </submittedName>
</protein>
<dbReference type="Proteomes" id="UP000288805">
    <property type="component" value="Unassembled WGS sequence"/>
</dbReference>
<reference evidence="1 2" key="1">
    <citation type="journal article" date="2018" name="PLoS Genet.">
        <title>Population sequencing reveals clonal diversity and ancestral inbreeding in the grapevine cultivar Chardonnay.</title>
        <authorList>
            <person name="Roach M.J."/>
            <person name="Johnson D.L."/>
            <person name="Bohlmann J."/>
            <person name="van Vuuren H.J."/>
            <person name="Jones S.J."/>
            <person name="Pretorius I.S."/>
            <person name="Schmidt S.A."/>
            <person name="Borneman A.R."/>
        </authorList>
    </citation>
    <scope>NUCLEOTIDE SEQUENCE [LARGE SCALE GENOMIC DNA]</scope>
    <source>
        <strain evidence="2">cv. Chardonnay</strain>
        <tissue evidence="1">Leaf</tissue>
    </source>
</reference>
<sequence length="97" mass="10759">MQIRVHGGPIMVYLNVPDLHKVKDMEYILAVLDWQIYKATCNASTSNLNTSTSFCGVNALCSPDTQTSSLTCHYPPRYEGNPYLPQGCQGTQSIEEC</sequence>
<dbReference type="AlphaFoldDB" id="A0A438I750"/>
<proteinExistence type="predicted"/>
<name>A0A438I750_VITVI</name>
<accession>A0A438I750</accession>
<dbReference type="EMBL" id="QGNW01000136">
    <property type="protein sequence ID" value="RVW92532.1"/>
    <property type="molecule type" value="Genomic_DNA"/>
</dbReference>
<gene>
    <name evidence="1" type="ORF">CK203_039429</name>
</gene>
<evidence type="ECO:0000313" key="1">
    <source>
        <dbReference type="EMBL" id="RVW92532.1"/>
    </source>
</evidence>
<organism evidence="1 2">
    <name type="scientific">Vitis vinifera</name>
    <name type="common">Grape</name>
    <dbReference type="NCBI Taxonomy" id="29760"/>
    <lineage>
        <taxon>Eukaryota</taxon>
        <taxon>Viridiplantae</taxon>
        <taxon>Streptophyta</taxon>
        <taxon>Embryophyta</taxon>
        <taxon>Tracheophyta</taxon>
        <taxon>Spermatophyta</taxon>
        <taxon>Magnoliopsida</taxon>
        <taxon>eudicotyledons</taxon>
        <taxon>Gunneridae</taxon>
        <taxon>Pentapetalae</taxon>
        <taxon>rosids</taxon>
        <taxon>Vitales</taxon>
        <taxon>Vitaceae</taxon>
        <taxon>Viteae</taxon>
        <taxon>Vitis</taxon>
    </lineage>
</organism>
<evidence type="ECO:0000313" key="2">
    <source>
        <dbReference type="Proteomes" id="UP000288805"/>
    </source>
</evidence>